<dbReference type="GO" id="GO:0009507">
    <property type="term" value="C:chloroplast"/>
    <property type="evidence" value="ECO:0007669"/>
    <property type="project" value="UniProtKB-SubCell"/>
</dbReference>
<dbReference type="Pfam" id="PF01202">
    <property type="entry name" value="SKI"/>
    <property type="match status" value="1"/>
</dbReference>
<dbReference type="FunFam" id="3.40.50.300:FF:001033">
    <property type="entry name" value="Shikimate kinase 2, chloroplastic"/>
    <property type="match status" value="1"/>
</dbReference>
<evidence type="ECO:0000313" key="3">
    <source>
        <dbReference type="EMBL" id="PNX94659.1"/>
    </source>
</evidence>
<protein>
    <submittedName>
        <fullName evidence="3">Shikimate kinase</fullName>
    </submittedName>
</protein>
<dbReference type="PRINTS" id="PR01100">
    <property type="entry name" value="SHIKIMTKNASE"/>
</dbReference>
<reference evidence="3 4" key="1">
    <citation type="journal article" date="2014" name="Am. J. Bot.">
        <title>Genome assembly and annotation for red clover (Trifolium pratense; Fabaceae).</title>
        <authorList>
            <person name="Istvanek J."/>
            <person name="Jaros M."/>
            <person name="Krenek A."/>
            <person name="Repkova J."/>
        </authorList>
    </citation>
    <scope>NUCLEOTIDE SEQUENCE [LARGE SCALE GENOMIC DNA]</scope>
    <source>
        <strain evidence="4">cv. Tatra</strain>
        <tissue evidence="3">Young leaves</tissue>
    </source>
</reference>
<comment type="similarity">
    <text evidence="2">Belongs to the shikimate kinase family.</text>
</comment>
<dbReference type="Proteomes" id="UP000236291">
    <property type="component" value="Unassembled WGS sequence"/>
</dbReference>
<dbReference type="HAMAP" id="MF_00109">
    <property type="entry name" value="Shikimate_kinase"/>
    <property type="match status" value="1"/>
</dbReference>
<name>A0A2K3MVD6_TRIPR</name>
<dbReference type="InterPro" id="IPR031322">
    <property type="entry name" value="Shikimate/glucono_kinase"/>
</dbReference>
<evidence type="ECO:0000313" key="4">
    <source>
        <dbReference type="Proteomes" id="UP000236291"/>
    </source>
</evidence>
<dbReference type="InterPro" id="IPR027417">
    <property type="entry name" value="P-loop_NTPase"/>
</dbReference>
<keyword evidence="3" id="KW-0808">Transferase</keyword>
<proteinExistence type="inferred from homology"/>
<accession>A0A2K3MVD6</accession>
<dbReference type="STRING" id="57577.A0A2K3MVD6"/>
<dbReference type="PANTHER" id="PTHR21087">
    <property type="entry name" value="SHIKIMATE KINASE"/>
    <property type="match status" value="1"/>
</dbReference>
<evidence type="ECO:0000256" key="1">
    <source>
        <dbReference type="ARBA" id="ARBA00004229"/>
    </source>
</evidence>
<dbReference type="EMBL" id="ASHM01012698">
    <property type="protein sequence ID" value="PNX94659.1"/>
    <property type="molecule type" value="Genomic_DNA"/>
</dbReference>
<dbReference type="SUPFAM" id="SSF52540">
    <property type="entry name" value="P-loop containing nucleoside triphosphate hydrolases"/>
    <property type="match status" value="1"/>
</dbReference>
<dbReference type="GO" id="GO:0016301">
    <property type="term" value="F:kinase activity"/>
    <property type="evidence" value="ECO:0007669"/>
    <property type="project" value="UniProtKB-KW"/>
</dbReference>
<sequence length="296" mass="32190">MEKATTSVLWQMNSTRLLLPSTCCCSSFQSSSILNFPIPTSVPFQFRRRLTNSSINSSSSPDAIFPIPSSVTKVAAADLSLAVKKKAAEVSSELKGSSIFLVGMKSSLKTNLGKLLADVLRYYYFDSDSLVEEALGGASVAKSLKESDETSFYESETEVLKQLSSMGRLVICAGNGAVQNKTNLALVRHGISLWIDLPLDTVARDVTEDQSPFPSSDISTSGSYPEVMDELAALYNKYKDGYATADAIISLQKVATRLGYENLDDVTTEDVALEVLGEVEKLTRVKKMMEEAARPF</sequence>
<comment type="caution">
    <text evidence="3">The sequence shown here is derived from an EMBL/GenBank/DDBJ whole genome shotgun (WGS) entry which is preliminary data.</text>
</comment>
<dbReference type="GO" id="GO:0005829">
    <property type="term" value="C:cytosol"/>
    <property type="evidence" value="ECO:0007669"/>
    <property type="project" value="TreeGrafter"/>
</dbReference>
<dbReference type="AlphaFoldDB" id="A0A2K3MVD6"/>
<dbReference type="Gene3D" id="3.40.50.300">
    <property type="entry name" value="P-loop containing nucleotide triphosphate hydrolases"/>
    <property type="match status" value="1"/>
</dbReference>
<comment type="subcellular location">
    <subcellularLocation>
        <location evidence="1">Plastid</location>
        <location evidence="1">Chloroplast</location>
    </subcellularLocation>
</comment>
<gene>
    <name evidence="3" type="ORF">L195_g017837</name>
</gene>
<keyword evidence="3" id="KW-0418">Kinase</keyword>
<dbReference type="PANTHER" id="PTHR21087:SF4">
    <property type="entry name" value="INACTIVE SHIKIMATE KINASE LIKE 1, CHLOROPLASTIC-RELATED"/>
    <property type="match status" value="1"/>
</dbReference>
<dbReference type="InterPro" id="IPR000623">
    <property type="entry name" value="Shikimate_kinase/TSH1"/>
</dbReference>
<evidence type="ECO:0000256" key="2">
    <source>
        <dbReference type="ARBA" id="ARBA00006997"/>
    </source>
</evidence>
<reference evidence="3 4" key="2">
    <citation type="journal article" date="2017" name="Front. Plant Sci.">
        <title>Gene Classification and Mining of Molecular Markers Useful in Red Clover (Trifolium pratense) Breeding.</title>
        <authorList>
            <person name="Istvanek J."/>
            <person name="Dluhosova J."/>
            <person name="Dluhos P."/>
            <person name="Patkova L."/>
            <person name="Nedelnik J."/>
            <person name="Repkova J."/>
        </authorList>
    </citation>
    <scope>NUCLEOTIDE SEQUENCE [LARGE SCALE GENOMIC DNA]</scope>
    <source>
        <strain evidence="4">cv. Tatra</strain>
        <tissue evidence="3">Young leaves</tissue>
    </source>
</reference>
<organism evidence="3 4">
    <name type="scientific">Trifolium pratense</name>
    <name type="common">Red clover</name>
    <dbReference type="NCBI Taxonomy" id="57577"/>
    <lineage>
        <taxon>Eukaryota</taxon>
        <taxon>Viridiplantae</taxon>
        <taxon>Streptophyta</taxon>
        <taxon>Embryophyta</taxon>
        <taxon>Tracheophyta</taxon>
        <taxon>Spermatophyta</taxon>
        <taxon>Magnoliopsida</taxon>
        <taxon>eudicotyledons</taxon>
        <taxon>Gunneridae</taxon>
        <taxon>Pentapetalae</taxon>
        <taxon>rosids</taxon>
        <taxon>fabids</taxon>
        <taxon>Fabales</taxon>
        <taxon>Fabaceae</taxon>
        <taxon>Papilionoideae</taxon>
        <taxon>50 kb inversion clade</taxon>
        <taxon>NPAAA clade</taxon>
        <taxon>Hologalegina</taxon>
        <taxon>IRL clade</taxon>
        <taxon>Trifolieae</taxon>
        <taxon>Trifolium</taxon>
    </lineage>
</organism>